<evidence type="ECO:0000313" key="6">
    <source>
        <dbReference type="Proteomes" id="UP000306740"/>
    </source>
</evidence>
<gene>
    <name evidence="5" type="ORF">FHE65_20570</name>
    <name evidence="4" type="ORF">FHE65_21395</name>
</gene>
<dbReference type="Pfam" id="PF10708">
    <property type="entry name" value="DUF2510"/>
    <property type="match status" value="1"/>
</dbReference>
<organism evidence="4 6">
    <name type="scientific">Mumia zhuanghuii</name>
    <dbReference type="NCBI Taxonomy" id="2585211"/>
    <lineage>
        <taxon>Bacteria</taxon>
        <taxon>Bacillati</taxon>
        <taxon>Actinomycetota</taxon>
        <taxon>Actinomycetes</taxon>
        <taxon>Propionibacteriales</taxon>
        <taxon>Nocardioidaceae</taxon>
        <taxon>Mumia</taxon>
    </lineage>
</organism>
<proteinExistence type="predicted"/>
<dbReference type="AlphaFoldDB" id="A0A5C4MF50"/>
<evidence type="ECO:0000256" key="2">
    <source>
        <dbReference type="SAM" id="Phobius"/>
    </source>
</evidence>
<accession>A0A5C4MF50</accession>
<evidence type="ECO:0000313" key="5">
    <source>
        <dbReference type="EMBL" id="TNC42537.1"/>
    </source>
</evidence>
<dbReference type="Proteomes" id="UP000306740">
    <property type="component" value="Unassembled WGS sequence"/>
</dbReference>
<keyword evidence="2" id="KW-0472">Membrane</keyword>
<keyword evidence="2" id="KW-0812">Transmembrane</keyword>
<comment type="caution">
    <text evidence="4">The sequence shown here is derived from an EMBL/GenBank/DDBJ whole genome shotgun (WGS) entry which is preliminary data.</text>
</comment>
<feature type="region of interest" description="Disordered" evidence="1">
    <location>
        <begin position="68"/>
        <end position="89"/>
    </location>
</feature>
<feature type="transmembrane region" description="Helical" evidence="2">
    <location>
        <begin position="43"/>
        <end position="65"/>
    </location>
</feature>
<evidence type="ECO:0000256" key="1">
    <source>
        <dbReference type="SAM" id="MobiDB-lite"/>
    </source>
</evidence>
<sequence length="142" mass="15425">MADPGWYPDPQSPAGQRYWDGGSWTDYARALPPPAPRKRRPNIFALILASVLGLAAVSGVVNQFLESTPSSSTDECVMNDQPTSATSHMTTVECDDPRADFRVGAQVDNPNECESVAGASSDFYMTEETELADQTYCLMPVD</sequence>
<dbReference type="InterPro" id="IPR018929">
    <property type="entry name" value="DUF2510"/>
</dbReference>
<dbReference type="EMBL" id="VDFR01000097">
    <property type="protein sequence ID" value="TNC42302.1"/>
    <property type="molecule type" value="Genomic_DNA"/>
</dbReference>
<feature type="domain" description="DUF2510" evidence="3">
    <location>
        <begin position="4"/>
        <end position="36"/>
    </location>
</feature>
<reference evidence="4 6" key="1">
    <citation type="submission" date="2019-05" db="EMBL/GenBank/DDBJ databases">
        <title>Mumia sp. nov., isolated from the intestinal contents of plateau pika (Ochotona curzoniae) in the Qinghai-Tibet plateau of China.</title>
        <authorList>
            <person name="Tian Z."/>
        </authorList>
    </citation>
    <scope>NUCLEOTIDE SEQUENCE [LARGE SCALE GENOMIC DNA]</scope>
    <source>
        <strain evidence="6">527</strain>
        <strain evidence="4">Z527</strain>
    </source>
</reference>
<keyword evidence="2" id="KW-1133">Transmembrane helix</keyword>
<evidence type="ECO:0000259" key="3">
    <source>
        <dbReference type="Pfam" id="PF10708"/>
    </source>
</evidence>
<evidence type="ECO:0000313" key="4">
    <source>
        <dbReference type="EMBL" id="TNC42302.1"/>
    </source>
</evidence>
<name>A0A5C4MF50_9ACTN</name>
<dbReference type="EMBL" id="VDFR01000093">
    <property type="protein sequence ID" value="TNC42537.1"/>
    <property type="molecule type" value="Genomic_DNA"/>
</dbReference>
<protein>
    <submittedName>
        <fullName evidence="4">DUF2510 domain-containing protein</fullName>
    </submittedName>
</protein>